<dbReference type="Gene3D" id="3.80.10.10">
    <property type="entry name" value="Ribonuclease Inhibitor"/>
    <property type="match status" value="1"/>
</dbReference>
<dbReference type="OrthoDB" id="4025406at2759"/>
<dbReference type="InterPro" id="IPR032675">
    <property type="entry name" value="LRR_dom_sf"/>
</dbReference>
<dbReference type="AlphaFoldDB" id="A5DH07"/>
<keyword evidence="1" id="KW-0433">Leucine-rich repeat</keyword>
<evidence type="ECO:0000256" key="1">
    <source>
        <dbReference type="ARBA" id="ARBA00022614"/>
    </source>
</evidence>
<dbReference type="GeneID" id="5127124"/>
<evidence type="ECO:0000259" key="3">
    <source>
        <dbReference type="PROSITE" id="PS50181"/>
    </source>
</evidence>
<dbReference type="SUPFAM" id="SSF52075">
    <property type="entry name" value="Outer arm dynein light chain 1"/>
    <property type="match status" value="1"/>
</dbReference>
<accession>A5DH07</accession>
<keyword evidence="2" id="KW-0677">Repeat</keyword>
<sequence length="336" mass="38814">MEFWRLPTDILDNVFSRLTVDEIDNLLLLFDYEIKNEIWRRLRAARYSTIIVCNMSKHQLRNLKEPDLNNILDYSTILSTLEFESLFMETNNKETLVPRRIYYILDSQGEREPIHKSIRKLCKIIKGGLCGLCEVSSKMYLFLDPSPQMTLIEEYSDLQKLNTIFINFILGHFTELRRMVTLHVSSGIFFNDSQRINFDYLSNLNVSELVLTHLQLSDIDELVIPWTTRKLNLSNNRLRSTENIQFPQSLKILDLSHNALTAISGLSPELETCDLSFNHLDNSIFRNLPTSVKSLNLSYNKVTMLDAGALSHLDYLNIKGCDISIATSYSNTIIDS</sequence>
<evidence type="ECO:0000313" key="5">
    <source>
        <dbReference type="Proteomes" id="UP000001997"/>
    </source>
</evidence>
<dbReference type="PANTHER" id="PTHR15454">
    <property type="entry name" value="NISCHARIN RELATED"/>
    <property type="match status" value="1"/>
</dbReference>
<dbReference type="RefSeq" id="XP_001484829.2">
    <property type="nucleotide sequence ID" value="XM_001484779.1"/>
</dbReference>
<feature type="domain" description="F-box" evidence="3">
    <location>
        <begin position="1"/>
        <end position="42"/>
    </location>
</feature>
<evidence type="ECO:0000313" key="4">
    <source>
        <dbReference type="EMBL" id="EDK38460.2"/>
    </source>
</evidence>
<dbReference type="HOGENOM" id="CLU_826691_0_0_1"/>
<dbReference type="KEGG" id="pgu:PGUG_02558"/>
<dbReference type="GO" id="GO:0005737">
    <property type="term" value="C:cytoplasm"/>
    <property type="evidence" value="ECO:0007669"/>
    <property type="project" value="TreeGrafter"/>
</dbReference>
<organism evidence="4 5">
    <name type="scientific">Meyerozyma guilliermondii (strain ATCC 6260 / CBS 566 / DSM 6381 / JCM 1539 / NBRC 10279 / NRRL Y-324)</name>
    <name type="common">Yeast</name>
    <name type="synonym">Candida guilliermondii</name>
    <dbReference type="NCBI Taxonomy" id="294746"/>
    <lineage>
        <taxon>Eukaryota</taxon>
        <taxon>Fungi</taxon>
        <taxon>Dikarya</taxon>
        <taxon>Ascomycota</taxon>
        <taxon>Saccharomycotina</taxon>
        <taxon>Pichiomycetes</taxon>
        <taxon>Debaryomycetaceae</taxon>
        <taxon>Meyerozyma</taxon>
    </lineage>
</organism>
<gene>
    <name evidence="4" type="ORF">PGUG_02558</name>
</gene>
<name>A5DH07_PICGU</name>
<dbReference type="Pfam" id="PF00560">
    <property type="entry name" value="LRR_1"/>
    <property type="match status" value="1"/>
</dbReference>
<dbReference type="EMBL" id="CH408157">
    <property type="protein sequence ID" value="EDK38460.2"/>
    <property type="molecule type" value="Genomic_DNA"/>
</dbReference>
<reference evidence="4 5" key="1">
    <citation type="journal article" date="2009" name="Nature">
        <title>Evolution of pathogenicity and sexual reproduction in eight Candida genomes.</title>
        <authorList>
            <person name="Butler G."/>
            <person name="Rasmussen M.D."/>
            <person name="Lin M.F."/>
            <person name="Santos M.A."/>
            <person name="Sakthikumar S."/>
            <person name="Munro C.A."/>
            <person name="Rheinbay E."/>
            <person name="Grabherr M."/>
            <person name="Forche A."/>
            <person name="Reedy J.L."/>
            <person name="Agrafioti I."/>
            <person name="Arnaud M.B."/>
            <person name="Bates S."/>
            <person name="Brown A.J."/>
            <person name="Brunke S."/>
            <person name="Costanzo M.C."/>
            <person name="Fitzpatrick D.A."/>
            <person name="de Groot P.W."/>
            <person name="Harris D."/>
            <person name="Hoyer L.L."/>
            <person name="Hube B."/>
            <person name="Klis F.M."/>
            <person name="Kodira C."/>
            <person name="Lennard N."/>
            <person name="Logue M.E."/>
            <person name="Martin R."/>
            <person name="Neiman A.M."/>
            <person name="Nikolaou E."/>
            <person name="Quail M.A."/>
            <person name="Quinn J."/>
            <person name="Santos M.C."/>
            <person name="Schmitzberger F.F."/>
            <person name="Sherlock G."/>
            <person name="Shah P."/>
            <person name="Silverstein K.A."/>
            <person name="Skrzypek M.S."/>
            <person name="Soll D."/>
            <person name="Staggs R."/>
            <person name="Stansfield I."/>
            <person name="Stumpf M.P."/>
            <person name="Sudbery P.E."/>
            <person name="Srikantha T."/>
            <person name="Zeng Q."/>
            <person name="Berman J."/>
            <person name="Berriman M."/>
            <person name="Heitman J."/>
            <person name="Gow N.A."/>
            <person name="Lorenz M.C."/>
            <person name="Birren B.W."/>
            <person name="Kellis M."/>
            <person name="Cuomo C.A."/>
        </authorList>
    </citation>
    <scope>NUCLEOTIDE SEQUENCE [LARGE SCALE GENOMIC DNA]</scope>
    <source>
        <strain evidence="5">ATCC 6260 / CBS 566 / DSM 6381 / JCM 1539 / NBRC 10279 / NRRL Y-324</strain>
    </source>
</reference>
<proteinExistence type="predicted"/>
<dbReference type="InterPro" id="IPR001611">
    <property type="entry name" value="Leu-rich_rpt"/>
</dbReference>
<keyword evidence="5" id="KW-1185">Reference proteome</keyword>
<dbReference type="InterPro" id="IPR001810">
    <property type="entry name" value="F-box_dom"/>
</dbReference>
<dbReference type="Proteomes" id="UP000001997">
    <property type="component" value="Unassembled WGS sequence"/>
</dbReference>
<evidence type="ECO:0000256" key="2">
    <source>
        <dbReference type="ARBA" id="ARBA00022737"/>
    </source>
</evidence>
<dbReference type="VEuPathDB" id="FungiDB:PGUG_02558"/>
<dbReference type="OMA" id="CIFPESI"/>
<dbReference type="InParanoid" id="A5DH07"/>
<dbReference type="PROSITE" id="PS50181">
    <property type="entry name" value="FBOX"/>
    <property type="match status" value="1"/>
</dbReference>
<dbReference type="eggNOG" id="ENOG502RQHK">
    <property type="taxonomic scope" value="Eukaryota"/>
</dbReference>
<dbReference type="STRING" id="294746.A5DH07"/>
<dbReference type="PROSITE" id="PS51450">
    <property type="entry name" value="LRR"/>
    <property type="match status" value="1"/>
</dbReference>
<protein>
    <recommendedName>
        <fullName evidence="3">F-box domain-containing protein</fullName>
    </recommendedName>
</protein>